<reference evidence="1" key="1">
    <citation type="submission" date="2018-07" db="EMBL/GenBank/DDBJ databases">
        <authorList>
            <consortium name="Genoscope - CEA"/>
            <person name="William W."/>
        </authorList>
    </citation>
    <scope>NUCLEOTIDE SEQUENCE</scope>
    <source>
        <strain evidence="1">IK1</strain>
    </source>
</reference>
<sequence length="384" mass="44228">MSEYQYYEFLAIDRPLTPDEMAELRAISTRARITAVSFTNEYHWGDLRGDPLSLMQRYFDAHVYVANSMTCLFMVRLPIDALTEETSKAFAVSYRLDIKTTRTHWIMTWTLAESENYDRFGVEDGQGWMARLAPVRDELLRGDLRSLYIGWLAAAAGEMMDDDATEPLSLNGLGNLSAAQQALAEFLEVDPDLLAGAGMGCPAAPKAEFSRQEMEKWIDALPREEVNSILKQLLEGEGQQAERSLKNRFASWRRGLQAAETGASRRTLGELRQNAEMARQIRLERQEHDRRQRELKRRKERDAYLRRLSNDFPKAWASVREPVERGSGLGYDEACRALVDISEAYTLYSTKKRFQQELKKFMAKHLRRKALIQRLVEAGIWEDR</sequence>
<protein>
    <submittedName>
        <fullName evidence="1">Uncharacterized protein</fullName>
    </submittedName>
</protein>
<dbReference type="AlphaFoldDB" id="A0A653A0K7"/>
<proteinExistence type="predicted"/>
<accession>A0A653A0K7</accession>
<organism evidence="1">
    <name type="scientific">Uncultured Desulfatiglans sp</name>
    <dbReference type="NCBI Taxonomy" id="1748965"/>
    <lineage>
        <taxon>Bacteria</taxon>
        <taxon>Pseudomonadati</taxon>
        <taxon>Thermodesulfobacteriota</taxon>
        <taxon>Desulfobacteria</taxon>
        <taxon>Desulfatiglandales</taxon>
        <taxon>Desulfatiglandaceae</taxon>
        <taxon>Desulfatiglans</taxon>
        <taxon>environmental samples</taxon>
    </lineage>
</organism>
<dbReference type="EMBL" id="UPXX01000004">
    <property type="protein sequence ID" value="VBB41571.1"/>
    <property type="molecule type" value="Genomic_DNA"/>
</dbReference>
<name>A0A653A0K7_UNCDX</name>
<evidence type="ECO:0000313" key="1">
    <source>
        <dbReference type="EMBL" id="VBB41571.1"/>
    </source>
</evidence>
<gene>
    <name evidence="1" type="ORF">TRIP_B120006</name>
</gene>